<dbReference type="STRING" id="311334.SAMN05421846_112108"/>
<dbReference type="EMBL" id="FNDW01000012">
    <property type="protein sequence ID" value="SDI72570.1"/>
    <property type="molecule type" value="Genomic_DNA"/>
</dbReference>
<proteinExistence type="predicted"/>
<accession>A0A1G8MYY6</accession>
<evidence type="ECO:0000313" key="3">
    <source>
        <dbReference type="Proteomes" id="UP000198869"/>
    </source>
</evidence>
<dbReference type="RefSeq" id="WP_139164642.1">
    <property type="nucleotide sequence ID" value="NZ_FNDW01000012.1"/>
</dbReference>
<dbReference type="AlphaFoldDB" id="A0A1G8MYY6"/>
<feature type="chain" id="PRO_5011501028" description="Lipoprotein" evidence="1">
    <location>
        <begin position="24"/>
        <end position="353"/>
    </location>
</feature>
<gene>
    <name evidence="2" type="ORF">SAMN05421846_112108</name>
</gene>
<organism evidence="2 3">
    <name type="scientific">Chryseobacterium taeanense</name>
    <dbReference type="NCBI Taxonomy" id="311334"/>
    <lineage>
        <taxon>Bacteria</taxon>
        <taxon>Pseudomonadati</taxon>
        <taxon>Bacteroidota</taxon>
        <taxon>Flavobacteriia</taxon>
        <taxon>Flavobacteriales</taxon>
        <taxon>Weeksellaceae</taxon>
        <taxon>Chryseobacterium group</taxon>
        <taxon>Chryseobacterium</taxon>
    </lineage>
</organism>
<feature type="signal peptide" evidence="1">
    <location>
        <begin position="1"/>
        <end position="23"/>
    </location>
</feature>
<evidence type="ECO:0000313" key="2">
    <source>
        <dbReference type="EMBL" id="SDI72570.1"/>
    </source>
</evidence>
<sequence length="353" mass="39727">MKKLLLPFFVSVLSMLNSCSTTTEVNDETVDTIAQSYDVYIAGRENSKACYWKNNVKIDLTGGDNLSPLEIKVENSNIYVTGSIGITPTSFKSIHYFWKNNIKNEIKQYLGIPSTAQNDITAFAVNNGDIYFAGYVENLIPASPSQRYELCYWKNGVKTILHQSQYIDSAEGVFINGSDVYVSALVVDNNQNVDRGYFKNTTFNSLGNPNYVFNFTKNNSGLHLLFQKNNKYYSKNITANTETLIGNYSISLPFYGKITSDPQTNDLYTTYYNQGNEYFKNNNIINTGFSSLTSIQDLFVLNNNVFMIKYSTPNNTYLGKVYVNGVEAQSINGTQNGTVNYTSTFNSIYVVEN</sequence>
<dbReference type="Proteomes" id="UP000198869">
    <property type="component" value="Unassembled WGS sequence"/>
</dbReference>
<name>A0A1G8MYY6_9FLAO</name>
<evidence type="ECO:0000256" key="1">
    <source>
        <dbReference type="SAM" id="SignalP"/>
    </source>
</evidence>
<keyword evidence="1" id="KW-0732">Signal</keyword>
<reference evidence="3" key="1">
    <citation type="submission" date="2016-10" db="EMBL/GenBank/DDBJ databases">
        <authorList>
            <person name="Varghese N."/>
            <person name="Submissions S."/>
        </authorList>
    </citation>
    <scope>NUCLEOTIDE SEQUENCE [LARGE SCALE GENOMIC DNA]</scope>
    <source>
        <strain evidence="3">DSM 17071</strain>
    </source>
</reference>
<protein>
    <recommendedName>
        <fullName evidence="4">Lipoprotein</fullName>
    </recommendedName>
</protein>
<dbReference type="OrthoDB" id="948245at2"/>
<keyword evidence="3" id="KW-1185">Reference proteome</keyword>
<evidence type="ECO:0008006" key="4">
    <source>
        <dbReference type="Google" id="ProtNLM"/>
    </source>
</evidence>